<gene>
    <name evidence="2" type="ORF">MNBD_ACTINO02-2316</name>
</gene>
<evidence type="ECO:0000313" key="2">
    <source>
        <dbReference type="EMBL" id="VAW09245.1"/>
    </source>
</evidence>
<protein>
    <submittedName>
        <fullName evidence="2">Fic domain protein, Mvan_2529 type</fullName>
    </submittedName>
</protein>
<dbReference type="InterPro" id="IPR040198">
    <property type="entry name" value="Fido_containing"/>
</dbReference>
<sequence length="395" mass="44287">MTHTQPTGTYEIHPWTSPFDSRRNGEIRVFIPAPLKGPFAASNIEGLIALEQRLADVNTDPNLARVGPILTRSEGIASSRIEGLAMSTRRIYEAHHRPEDVEDHSARQIVGNMDIMTDVLRRTDTRLTHDDLHRWHRAVMEPEHRSPHTIGAYRTVQNWIGGRADSPIGAKFVPPPPDLIPDLMDDVLRFANERTLSPIIQAAIVHAQFETIHPYTDGNGRIGRALIYRILTTRGAIRTTAPPISPVIVRDRHPYIAGLTAYRDGQPSTWIDTFVRILDGGCAYSLLLAAALTDLAQSWRERASDIKRSAVDHTIVTALFDHPILDTRLVADQFAVSTVAARDALERLTQRGIIVERPLRKGRRGRPSRVFEASELFDLLDEDPQTLAARTQQHE</sequence>
<dbReference type="PANTHER" id="PTHR13504:SF38">
    <property type="entry name" value="FIDO DOMAIN-CONTAINING PROTEIN"/>
    <property type="match status" value="1"/>
</dbReference>
<dbReference type="SUPFAM" id="SSF140931">
    <property type="entry name" value="Fic-like"/>
    <property type="match status" value="1"/>
</dbReference>
<dbReference type="InterPro" id="IPR003812">
    <property type="entry name" value="Fido"/>
</dbReference>
<organism evidence="2">
    <name type="scientific">hydrothermal vent metagenome</name>
    <dbReference type="NCBI Taxonomy" id="652676"/>
    <lineage>
        <taxon>unclassified sequences</taxon>
        <taxon>metagenomes</taxon>
        <taxon>ecological metagenomes</taxon>
    </lineage>
</organism>
<accession>A0A3B0STL7</accession>
<dbReference type="PANTHER" id="PTHR13504">
    <property type="entry name" value="FIDO DOMAIN-CONTAINING PROTEIN DDB_G0283145"/>
    <property type="match status" value="1"/>
</dbReference>
<dbReference type="Pfam" id="PF02661">
    <property type="entry name" value="Fic"/>
    <property type="match status" value="1"/>
</dbReference>
<dbReference type="Gene3D" id="1.10.3290.10">
    <property type="entry name" value="Fido-like domain"/>
    <property type="match status" value="1"/>
</dbReference>
<proteinExistence type="predicted"/>
<name>A0A3B0STL7_9ZZZZ</name>
<dbReference type="AlphaFoldDB" id="A0A3B0STL7"/>
<dbReference type="EMBL" id="UOEK01000538">
    <property type="protein sequence ID" value="VAW09245.1"/>
    <property type="molecule type" value="Genomic_DNA"/>
</dbReference>
<evidence type="ECO:0000259" key="1">
    <source>
        <dbReference type="PROSITE" id="PS51459"/>
    </source>
</evidence>
<feature type="domain" description="Fido" evidence="1">
    <location>
        <begin position="127"/>
        <end position="280"/>
    </location>
</feature>
<reference evidence="2" key="1">
    <citation type="submission" date="2018-06" db="EMBL/GenBank/DDBJ databases">
        <authorList>
            <person name="Zhirakovskaya E."/>
        </authorList>
    </citation>
    <scope>NUCLEOTIDE SEQUENCE</scope>
</reference>
<dbReference type="InterPro" id="IPR036597">
    <property type="entry name" value="Fido-like_dom_sf"/>
</dbReference>
<dbReference type="PROSITE" id="PS51459">
    <property type="entry name" value="FIDO"/>
    <property type="match status" value="1"/>
</dbReference>